<sequence length="221" mass="23999">MDNCPAVEACHTRSICGYPEVQGGLAVPLKLPSSLAGGASMLLRKGRVISIPRRTARHRDRDPPSSSDYTVLINEAPLWDEDLGVLHPEFPRSGNHGSDGELSTDRPHRIESSPQVAGKGGKPSFCSLGRSQITLSTWITGSRCPSSRLLPSASQASAGNFPASSKHHSILSILSFDPNPWRVHTFGCFRLKPLVVMAKSAEISSTLNSFFWYPRAVVERP</sequence>
<dbReference type="AlphaFoldDB" id="A0A2I0J935"/>
<gene>
    <name evidence="2" type="ORF">CRG98_026836</name>
</gene>
<feature type="region of interest" description="Disordered" evidence="1">
    <location>
        <begin position="89"/>
        <end position="124"/>
    </location>
</feature>
<evidence type="ECO:0000313" key="2">
    <source>
        <dbReference type="EMBL" id="PKI52761.1"/>
    </source>
</evidence>
<keyword evidence="3" id="KW-1185">Reference proteome</keyword>
<reference evidence="2 3" key="1">
    <citation type="submission" date="2017-11" db="EMBL/GenBank/DDBJ databases">
        <title>De-novo sequencing of pomegranate (Punica granatum L.) genome.</title>
        <authorList>
            <person name="Akparov Z."/>
            <person name="Amiraslanov A."/>
            <person name="Hajiyeva S."/>
            <person name="Abbasov M."/>
            <person name="Kaur K."/>
            <person name="Hamwieh A."/>
            <person name="Solovyev V."/>
            <person name="Salamov A."/>
            <person name="Braich B."/>
            <person name="Kosarev P."/>
            <person name="Mahmoud A."/>
            <person name="Hajiyev E."/>
            <person name="Babayeva S."/>
            <person name="Izzatullayeva V."/>
            <person name="Mammadov A."/>
            <person name="Mammadov A."/>
            <person name="Sharifova S."/>
            <person name="Ojaghi J."/>
            <person name="Eynullazada K."/>
            <person name="Bayramov B."/>
            <person name="Abdulazimova A."/>
            <person name="Shahmuradov I."/>
        </authorList>
    </citation>
    <scope>NUCLEOTIDE SEQUENCE [LARGE SCALE GENOMIC DNA]</scope>
    <source>
        <strain evidence="3">cv. AG2017</strain>
        <tissue evidence="2">Leaf</tissue>
    </source>
</reference>
<comment type="caution">
    <text evidence="2">The sequence shown here is derived from an EMBL/GenBank/DDBJ whole genome shotgun (WGS) entry which is preliminary data.</text>
</comment>
<evidence type="ECO:0000313" key="3">
    <source>
        <dbReference type="Proteomes" id="UP000233551"/>
    </source>
</evidence>
<dbReference type="Proteomes" id="UP000233551">
    <property type="component" value="Unassembled WGS sequence"/>
</dbReference>
<proteinExistence type="predicted"/>
<dbReference type="EMBL" id="PGOL01001897">
    <property type="protein sequence ID" value="PKI52761.1"/>
    <property type="molecule type" value="Genomic_DNA"/>
</dbReference>
<protein>
    <submittedName>
        <fullName evidence="2">Uncharacterized protein</fullName>
    </submittedName>
</protein>
<name>A0A2I0J935_PUNGR</name>
<organism evidence="2 3">
    <name type="scientific">Punica granatum</name>
    <name type="common">Pomegranate</name>
    <dbReference type="NCBI Taxonomy" id="22663"/>
    <lineage>
        <taxon>Eukaryota</taxon>
        <taxon>Viridiplantae</taxon>
        <taxon>Streptophyta</taxon>
        <taxon>Embryophyta</taxon>
        <taxon>Tracheophyta</taxon>
        <taxon>Spermatophyta</taxon>
        <taxon>Magnoliopsida</taxon>
        <taxon>eudicotyledons</taxon>
        <taxon>Gunneridae</taxon>
        <taxon>Pentapetalae</taxon>
        <taxon>rosids</taxon>
        <taxon>malvids</taxon>
        <taxon>Myrtales</taxon>
        <taxon>Lythraceae</taxon>
        <taxon>Punica</taxon>
    </lineage>
</organism>
<accession>A0A2I0J935</accession>
<evidence type="ECO:0000256" key="1">
    <source>
        <dbReference type="SAM" id="MobiDB-lite"/>
    </source>
</evidence>